<name>A0A0G0XK51_9BACT</name>
<sequence length="173" mass="19982">MSTIEAVLRLEDRSQMAMHAVRLSAREISSGSEFAGEDFHQLAARYLHYHLLTWIEGKYLIAAKQEFGIETYEFAESYYQLMKMDVEGSLQMAEKGDYREVKRILLERAQSAIGHTENESQVVFGRRLERLALSIKDTGKPFVSPIAPWEDEVVVLSYQKEKEEKLRDQTSTE</sequence>
<evidence type="ECO:0000313" key="1">
    <source>
        <dbReference type="EMBL" id="KKR88062.1"/>
    </source>
</evidence>
<accession>A0A0G0XK51</accession>
<reference evidence="1 2" key="1">
    <citation type="journal article" date="2015" name="Nature">
        <title>rRNA introns, odd ribosomes, and small enigmatic genomes across a large radiation of phyla.</title>
        <authorList>
            <person name="Brown C.T."/>
            <person name="Hug L.A."/>
            <person name="Thomas B.C."/>
            <person name="Sharon I."/>
            <person name="Castelle C.J."/>
            <person name="Singh A."/>
            <person name="Wilkins M.J."/>
            <person name="Williams K.H."/>
            <person name="Banfield J.F."/>
        </authorList>
    </citation>
    <scope>NUCLEOTIDE SEQUENCE [LARGE SCALE GENOMIC DNA]</scope>
</reference>
<organism evidence="1 2">
    <name type="scientific">Candidatus Curtissbacteria bacterium GW2011_GWA1_41_11</name>
    <dbReference type="NCBI Taxonomy" id="1618409"/>
    <lineage>
        <taxon>Bacteria</taxon>
        <taxon>Candidatus Curtissiibacteriota</taxon>
    </lineage>
</organism>
<protein>
    <submittedName>
        <fullName evidence="1">Uncharacterized protein</fullName>
    </submittedName>
</protein>
<dbReference type="Proteomes" id="UP000034854">
    <property type="component" value="Unassembled WGS sequence"/>
</dbReference>
<comment type="caution">
    <text evidence="1">The sequence shown here is derived from an EMBL/GenBank/DDBJ whole genome shotgun (WGS) entry which is preliminary data.</text>
</comment>
<dbReference type="EMBL" id="LCAG01000001">
    <property type="protein sequence ID" value="KKR88062.1"/>
    <property type="molecule type" value="Genomic_DNA"/>
</dbReference>
<dbReference type="AlphaFoldDB" id="A0A0G0XK51"/>
<evidence type="ECO:0000313" key="2">
    <source>
        <dbReference type="Proteomes" id="UP000034854"/>
    </source>
</evidence>
<gene>
    <name evidence="1" type="ORF">UU34_C0001G0059</name>
</gene>
<proteinExistence type="predicted"/>